<dbReference type="GO" id="GO:0005576">
    <property type="term" value="C:extracellular region"/>
    <property type="evidence" value="ECO:0007669"/>
    <property type="project" value="UniProtKB-SubCell"/>
</dbReference>
<dbReference type="InterPro" id="IPR016699">
    <property type="entry name" value="Acid_ceramidase-like"/>
</dbReference>
<dbReference type="GO" id="GO:0005764">
    <property type="term" value="C:lysosome"/>
    <property type="evidence" value="ECO:0007669"/>
    <property type="project" value="UniProtKB-SubCell"/>
</dbReference>
<dbReference type="PIRSF" id="PIRSF017632">
    <property type="entry name" value="Acid_ceramidase-like"/>
    <property type="match status" value="1"/>
</dbReference>
<evidence type="ECO:0000256" key="1">
    <source>
        <dbReference type="ARBA" id="ARBA00004371"/>
    </source>
</evidence>
<dbReference type="Pfam" id="PF02275">
    <property type="entry name" value="CBAH"/>
    <property type="match status" value="1"/>
</dbReference>
<comment type="subcellular location">
    <subcellularLocation>
        <location evidence="1">Lysosome</location>
    </subcellularLocation>
    <subcellularLocation>
        <location evidence="2">Secreted</location>
    </subcellularLocation>
</comment>
<keyword evidence="8" id="KW-0732">Signal</keyword>
<evidence type="ECO:0000256" key="10">
    <source>
        <dbReference type="ARBA" id="ARBA00022919"/>
    </source>
</evidence>
<evidence type="ECO:0000256" key="15">
    <source>
        <dbReference type="ARBA" id="ARBA00040588"/>
    </source>
</evidence>
<evidence type="ECO:0000256" key="4">
    <source>
        <dbReference type="ARBA" id="ARBA00004991"/>
    </source>
</evidence>
<name>V4AZF3_LOTGI</name>
<keyword evidence="22" id="KW-1185">Reference proteome</keyword>
<dbReference type="GO" id="GO:0017040">
    <property type="term" value="F:N-acylsphingosine amidohydrolase activity"/>
    <property type="evidence" value="ECO:0007669"/>
    <property type="project" value="UniProtKB-EC"/>
</dbReference>
<dbReference type="CDD" id="cd01903">
    <property type="entry name" value="Ntn_AC_NAAA"/>
    <property type="match status" value="1"/>
</dbReference>
<evidence type="ECO:0000256" key="11">
    <source>
        <dbReference type="ARBA" id="ARBA00023098"/>
    </source>
</evidence>
<feature type="active site" description="Nucleophile" evidence="18">
    <location>
        <position position="105"/>
    </location>
</feature>
<dbReference type="EMBL" id="KB201145">
    <property type="protein sequence ID" value="ESO99106.1"/>
    <property type="molecule type" value="Genomic_DNA"/>
</dbReference>
<dbReference type="RefSeq" id="XP_009050217.1">
    <property type="nucleotide sequence ID" value="XM_009051969.1"/>
</dbReference>
<evidence type="ECO:0000259" key="19">
    <source>
        <dbReference type="Pfam" id="PF02275"/>
    </source>
</evidence>
<evidence type="ECO:0000256" key="16">
    <source>
        <dbReference type="ARBA" id="ARBA00048057"/>
    </source>
</evidence>
<comment type="similarity">
    <text evidence="5 17">Belongs to the acid ceramidase family.</text>
</comment>
<evidence type="ECO:0000256" key="13">
    <source>
        <dbReference type="ARBA" id="ARBA00023180"/>
    </source>
</evidence>
<dbReference type="CTD" id="20234546"/>
<dbReference type="HOGENOM" id="CLU_054401_0_0_1"/>
<dbReference type="GO" id="GO:0006665">
    <property type="term" value="P:sphingolipid metabolic process"/>
    <property type="evidence" value="ECO:0007669"/>
    <property type="project" value="UniProtKB-KW"/>
</dbReference>
<keyword evidence="13" id="KW-0325">Glycoprotein</keyword>
<evidence type="ECO:0000256" key="17">
    <source>
        <dbReference type="PIRNR" id="PIRNR017632"/>
    </source>
</evidence>
<dbReference type="OrthoDB" id="5273684at2759"/>
<comment type="pathway">
    <text evidence="4">Sphingolipid metabolism.</text>
</comment>
<keyword evidence="12" id="KW-1015">Disulfide bond</keyword>
<dbReference type="PANTHER" id="PTHR28583:SF1">
    <property type="entry name" value="ACID CERAMIDASE"/>
    <property type="match status" value="1"/>
</dbReference>
<dbReference type="InterPro" id="IPR029132">
    <property type="entry name" value="CBAH/NAAA_C"/>
</dbReference>
<reference evidence="21 22" key="1">
    <citation type="journal article" date="2013" name="Nature">
        <title>Insights into bilaterian evolution from three spiralian genomes.</title>
        <authorList>
            <person name="Simakov O."/>
            <person name="Marletaz F."/>
            <person name="Cho S.J."/>
            <person name="Edsinger-Gonzales E."/>
            <person name="Havlak P."/>
            <person name="Hellsten U."/>
            <person name="Kuo D.H."/>
            <person name="Larsson T."/>
            <person name="Lv J."/>
            <person name="Arendt D."/>
            <person name="Savage R."/>
            <person name="Osoegawa K."/>
            <person name="de Jong P."/>
            <person name="Grimwood J."/>
            <person name="Chapman J.A."/>
            <person name="Shapiro H."/>
            <person name="Aerts A."/>
            <person name="Otillar R.P."/>
            <person name="Terry A.Y."/>
            <person name="Boore J.L."/>
            <person name="Grigoriev I.V."/>
            <person name="Lindberg D.R."/>
            <person name="Seaver E.C."/>
            <person name="Weisblat D.A."/>
            <person name="Putnam N.H."/>
            <person name="Rokhsar D.S."/>
        </authorList>
    </citation>
    <scope>NUCLEOTIDE SEQUENCE [LARGE SCALE GENOMIC DNA]</scope>
</reference>
<evidence type="ECO:0000256" key="18">
    <source>
        <dbReference type="PIRSR" id="PIRSR017632-1"/>
    </source>
</evidence>
<accession>V4AZF3</accession>
<dbReference type="GeneID" id="20234546"/>
<dbReference type="KEGG" id="lgi:LOTGIDRAFT_142206"/>
<feature type="domain" description="Acid ceramidase N-terminal" evidence="20">
    <location>
        <begin position="10"/>
        <end position="69"/>
    </location>
</feature>
<evidence type="ECO:0000256" key="7">
    <source>
        <dbReference type="ARBA" id="ARBA00022525"/>
    </source>
</evidence>
<evidence type="ECO:0000256" key="6">
    <source>
        <dbReference type="ARBA" id="ARBA00011891"/>
    </source>
</evidence>
<comment type="catalytic activity">
    <reaction evidence="16">
        <text>an N-acylsphing-4-enine + H2O = sphing-4-enine + a fatty acid</text>
        <dbReference type="Rhea" id="RHEA:20856"/>
        <dbReference type="ChEBI" id="CHEBI:15377"/>
        <dbReference type="ChEBI" id="CHEBI:28868"/>
        <dbReference type="ChEBI" id="CHEBI:52639"/>
        <dbReference type="ChEBI" id="CHEBI:57756"/>
        <dbReference type="EC" id="3.5.1.23"/>
    </reaction>
</comment>
<dbReference type="Gene3D" id="3.60.60.10">
    <property type="entry name" value="Penicillin V Acylase, Chain A"/>
    <property type="match status" value="1"/>
</dbReference>
<evidence type="ECO:0000259" key="20">
    <source>
        <dbReference type="Pfam" id="PF15508"/>
    </source>
</evidence>
<comment type="pathway">
    <text evidence="3">Lipid metabolism; sphingolipid metabolism.</text>
</comment>
<dbReference type="OMA" id="GWWMSFL"/>
<evidence type="ECO:0000256" key="2">
    <source>
        <dbReference type="ARBA" id="ARBA00004613"/>
    </source>
</evidence>
<dbReference type="PANTHER" id="PTHR28583">
    <property type="entry name" value="ACID AMIDASE"/>
    <property type="match status" value="1"/>
</dbReference>
<dbReference type="GO" id="GO:0006631">
    <property type="term" value="P:fatty acid metabolic process"/>
    <property type="evidence" value="ECO:0007669"/>
    <property type="project" value="InterPro"/>
</dbReference>
<keyword evidence="11 17" id="KW-0443">Lipid metabolism</keyword>
<evidence type="ECO:0000313" key="21">
    <source>
        <dbReference type="EMBL" id="ESO99106.1"/>
    </source>
</evidence>
<dbReference type="AlphaFoldDB" id="V4AZF3"/>
<feature type="domain" description="Choloylglycine hydrolase/NAAA C-terminal" evidence="19">
    <location>
        <begin position="105"/>
        <end position="341"/>
    </location>
</feature>
<evidence type="ECO:0000256" key="12">
    <source>
        <dbReference type="ARBA" id="ARBA00023157"/>
    </source>
</evidence>
<dbReference type="STRING" id="225164.V4AZF3"/>
<gene>
    <name evidence="21" type="ORF">LOTGIDRAFT_142206</name>
</gene>
<evidence type="ECO:0000256" key="3">
    <source>
        <dbReference type="ARBA" id="ARBA00004760"/>
    </source>
</evidence>
<evidence type="ECO:0000256" key="14">
    <source>
        <dbReference type="ARBA" id="ARBA00023228"/>
    </source>
</evidence>
<proteinExistence type="inferred from homology"/>
<evidence type="ECO:0000313" key="22">
    <source>
        <dbReference type="Proteomes" id="UP000030746"/>
    </source>
</evidence>
<organism evidence="21 22">
    <name type="scientific">Lottia gigantea</name>
    <name type="common">Giant owl limpet</name>
    <dbReference type="NCBI Taxonomy" id="225164"/>
    <lineage>
        <taxon>Eukaryota</taxon>
        <taxon>Metazoa</taxon>
        <taxon>Spiralia</taxon>
        <taxon>Lophotrochozoa</taxon>
        <taxon>Mollusca</taxon>
        <taxon>Gastropoda</taxon>
        <taxon>Patellogastropoda</taxon>
        <taxon>Lottioidea</taxon>
        <taxon>Lottiidae</taxon>
        <taxon>Lottia</taxon>
    </lineage>
</organism>
<dbReference type="Pfam" id="PF15508">
    <property type="entry name" value="NAAA-beta"/>
    <property type="match status" value="1"/>
</dbReference>
<keyword evidence="9 17" id="KW-0378">Hydrolase</keyword>
<dbReference type="Proteomes" id="UP000030746">
    <property type="component" value="Unassembled WGS sequence"/>
</dbReference>
<evidence type="ECO:0000256" key="5">
    <source>
        <dbReference type="ARBA" id="ARBA00005730"/>
    </source>
</evidence>
<dbReference type="FunFam" id="3.60.60.10:FF:000002">
    <property type="entry name" value="N-acylsphingosine amidohydrolase 1"/>
    <property type="match status" value="1"/>
</dbReference>
<sequence length="356" mass="40346">MPFSLHIDKEYIVNLDLPPEERWKEVAQAKAPQIRKVLSRFKEFVADWGKDAEELIKLVDTKFGQFDDTIPGPFRGEIMGMAKYSNMNLGEIVLYNIFYEVFTVCTSIVAQDSAGKLFHARNLDFGLFIGWDIKNKTWAITEVLKPAIINLRYTRSGITVFKSVNFAGYIGILSGIKPNMFTLTMNERFNADGGFIGIIEWILGIRTGSWMGFLTRSVLENATSYEEARLMLTKEEMLAPAYFILGGLKPGEACVITRARESTIDVWEMPSAGGWYILETNYDHWKAPLFLDDRRTPANNCMKNMTQSGVSIKGLFNVLNSKPVLNKLTTYTALMQVDTGHLETYIANCTDPCFPW</sequence>
<dbReference type="GO" id="GO:0017064">
    <property type="term" value="F:fatty acid amide hydrolase activity"/>
    <property type="evidence" value="ECO:0007669"/>
    <property type="project" value="InterPro"/>
</dbReference>
<evidence type="ECO:0000256" key="9">
    <source>
        <dbReference type="ARBA" id="ARBA00022801"/>
    </source>
</evidence>
<dbReference type="EC" id="3.5.1.23" evidence="6"/>
<dbReference type="InterPro" id="IPR029130">
    <property type="entry name" value="Acid_ceramidase_N"/>
</dbReference>
<dbReference type="GO" id="GO:0016020">
    <property type="term" value="C:membrane"/>
    <property type="evidence" value="ECO:0007669"/>
    <property type="project" value="GOC"/>
</dbReference>
<protein>
    <recommendedName>
        <fullName evidence="15">Acid ceramidase</fullName>
        <ecNumber evidence="6">3.5.1.23</ecNumber>
    </recommendedName>
</protein>
<keyword evidence="7" id="KW-0964">Secreted</keyword>
<evidence type="ECO:0000256" key="8">
    <source>
        <dbReference type="ARBA" id="ARBA00022729"/>
    </source>
</evidence>
<keyword evidence="10" id="KW-0746">Sphingolipid metabolism</keyword>
<keyword evidence="14" id="KW-0458">Lysosome</keyword>